<accession>A0ABX0XCM0</accession>
<dbReference type="SUPFAM" id="SSF51338">
    <property type="entry name" value="Composite domain of metallo-dependent hydrolases"/>
    <property type="match status" value="1"/>
</dbReference>
<dbReference type="Proteomes" id="UP000770785">
    <property type="component" value="Unassembled WGS sequence"/>
</dbReference>
<dbReference type="InterPro" id="IPR032466">
    <property type="entry name" value="Metal_Hydrolase"/>
</dbReference>
<evidence type="ECO:0000259" key="2">
    <source>
        <dbReference type="Pfam" id="PF01979"/>
    </source>
</evidence>
<sequence>MITYHTADYLYPITSAPIKNGVIGLDESGKITAVLDPASPTYAAPATAPIRHEGVLIPGFINTHCHLELSHLVGKSQTGKTLLPFLVDVITMRASDQATIDAAIMKQDKLMWEAGIQAVGDICNKADTAATKRASPIRYYSFVEMFDFLQPAAAESNFETYLKAYEEQAGSNEERVKGKDRKAAVPHAPYTVSDPLYALINSVNTGQETVSIHNQETPAEDELFQTGGGAFVDFFKGFGASLDNFEAPGITSIRHAMKHMDPTKRTIFVHNTLTSDDDIHAAHAWGQSGVYWATCPNANLYIENRLPNYARFLNTDAKVTIGTDSLTSNWQLSVLEELRTISKYQSYVSFATLLRWATINGAEALQFADLGSLEVGKTPGLLELKNLRGTDPDTYGIGEFTEVERIS</sequence>
<organism evidence="3 4">
    <name type="scientific">Neolewinella antarctica</name>
    <dbReference type="NCBI Taxonomy" id="442734"/>
    <lineage>
        <taxon>Bacteria</taxon>
        <taxon>Pseudomonadati</taxon>
        <taxon>Bacteroidota</taxon>
        <taxon>Saprospiria</taxon>
        <taxon>Saprospirales</taxon>
        <taxon>Lewinellaceae</taxon>
        <taxon>Neolewinella</taxon>
    </lineage>
</organism>
<keyword evidence="1 3" id="KW-0378">Hydrolase</keyword>
<dbReference type="InterPro" id="IPR050287">
    <property type="entry name" value="MTA/SAH_deaminase"/>
</dbReference>
<dbReference type="SUPFAM" id="SSF51556">
    <property type="entry name" value="Metallo-dependent hydrolases"/>
    <property type="match status" value="1"/>
</dbReference>
<proteinExistence type="predicted"/>
<comment type="caution">
    <text evidence="3">The sequence shown here is derived from an EMBL/GenBank/DDBJ whole genome shotgun (WGS) entry which is preliminary data.</text>
</comment>
<dbReference type="EMBL" id="JAATJH010000003">
    <property type="protein sequence ID" value="NJC26810.1"/>
    <property type="molecule type" value="Genomic_DNA"/>
</dbReference>
<name>A0ABX0XCM0_9BACT</name>
<dbReference type="PANTHER" id="PTHR43794:SF11">
    <property type="entry name" value="AMIDOHYDROLASE-RELATED DOMAIN-CONTAINING PROTEIN"/>
    <property type="match status" value="1"/>
</dbReference>
<evidence type="ECO:0000313" key="4">
    <source>
        <dbReference type="Proteomes" id="UP000770785"/>
    </source>
</evidence>
<dbReference type="Pfam" id="PF01979">
    <property type="entry name" value="Amidohydro_1"/>
    <property type="match status" value="1"/>
</dbReference>
<evidence type="ECO:0000256" key="1">
    <source>
        <dbReference type="ARBA" id="ARBA00022801"/>
    </source>
</evidence>
<reference evidence="3 4" key="1">
    <citation type="submission" date="2020-03" db="EMBL/GenBank/DDBJ databases">
        <title>Genomic Encyclopedia of Type Strains, Phase IV (KMG-IV): sequencing the most valuable type-strain genomes for metagenomic binning, comparative biology and taxonomic classification.</title>
        <authorList>
            <person name="Goeker M."/>
        </authorList>
    </citation>
    <scope>NUCLEOTIDE SEQUENCE [LARGE SCALE GENOMIC DNA]</scope>
    <source>
        <strain evidence="3 4">DSM 105096</strain>
    </source>
</reference>
<dbReference type="InterPro" id="IPR011059">
    <property type="entry name" value="Metal-dep_hydrolase_composite"/>
</dbReference>
<gene>
    <name evidence="3" type="ORF">GGR27_002320</name>
</gene>
<evidence type="ECO:0000313" key="3">
    <source>
        <dbReference type="EMBL" id="NJC26810.1"/>
    </source>
</evidence>
<keyword evidence="4" id="KW-1185">Reference proteome</keyword>
<feature type="domain" description="Amidohydrolase-related" evidence="2">
    <location>
        <begin position="55"/>
        <end position="379"/>
    </location>
</feature>
<protein>
    <submittedName>
        <fullName evidence="3">Cytosine/adenosine deaminase-related metal-dependent hydrolase</fullName>
    </submittedName>
</protein>
<dbReference type="Gene3D" id="3.20.20.140">
    <property type="entry name" value="Metal-dependent hydrolases"/>
    <property type="match status" value="1"/>
</dbReference>
<dbReference type="PANTHER" id="PTHR43794">
    <property type="entry name" value="AMINOHYDROLASE SSNA-RELATED"/>
    <property type="match status" value="1"/>
</dbReference>
<dbReference type="GO" id="GO:0016787">
    <property type="term" value="F:hydrolase activity"/>
    <property type="evidence" value="ECO:0007669"/>
    <property type="project" value="UniProtKB-KW"/>
</dbReference>
<dbReference type="InterPro" id="IPR006680">
    <property type="entry name" value="Amidohydro-rel"/>
</dbReference>
<dbReference type="RefSeq" id="WP_168037569.1">
    <property type="nucleotide sequence ID" value="NZ_JAATJH010000003.1"/>
</dbReference>